<keyword evidence="4" id="KW-1185">Reference proteome</keyword>
<feature type="domain" description="Response regulatory" evidence="2">
    <location>
        <begin position="5"/>
        <end position="125"/>
    </location>
</feature>
<dbReference type="EMBL" id="JAFMYW010000002">
    <property type="protein sequence ID" value="MBO0948354.1"/>
    <property type="molecule type" value="Genomic_DNA"/>
</dbReference>
<dbReference type="PROSITE" id="PS50110">
    <property type="entry name" value="RESPONSE_REGULATORY"/>
    <property type="match status" value="1"/>
</dbReference>
<evidence type="ECO:0000313" key="3">
    <source>
        <dbReference type="EMBL" id="MBO0948354.1"/>
    </source>
</evidence>
<name>A0ABS3JEC2_9BACT</name>
<accession>A0ABS3JEC2</accession>
<reference evidence="3 4" key="1">
    <citation type="submission" date="2021-03" db="EMBL/GenBank/DDBJ databases">
        <title>Fibrella sp. HMF5405 genome sequencing and assembly.</title>
        <authorList>
            <person name="Kang H."/>
            <person name="Kim H."/>
            <person name="Bae S."/>
            <person name="Joh K."/>
        </authorList>
    </citation>
    <scope>NUCLEOTIDE SEQUENCE [LARGE SCALE GENOMIC DNA]</scope>
    <source>
        <strain evidence="3 4">HMF5405</strain>
    </source>
</reference>
<dbReference type="SMART" id="SM00448">
    <property type="entry name" value="REC"/>
    <property type="match status" value="1"/>
</dbReference>
<dbReference type="PANTHER" id="PTHR44520">
    <property type="entry name" value="RESPONSE REGULATOR RCP1-RELATED"/>
    <property type="match status" value="1"/>
</dbReference>
<dbReference type="CDD" id="cd17557">
    <property type="entry name" value="REC_Rcp-like"/>
    <property type="match status" value="1"/>
</dbReference>
<dbReference type="InterPro" id="IPR052893">
    <property type="entry name" value="TCS_response_regulator"/>
</dbReference>
<keyword evidence="1" id="KW-0597">Phosphoprotein</keyword>
<dbReference type="PANTHER" id="PTHR44520:SF2">
    <property type="entry name" value="RESPONSE REGULATOR RCP1"/>
    <property type="match status" value="1"/>
</dbReference>
<dbReference type="Proteomes" id="UP000664628">
    <property type="component" value="Unassembled WGS sequence"/>
</dbReference>
<evidence type="ECO:0000313" key="4">
    <source>
        <dbReference type="Proteomes" id="UP000664628"/>
    </source>
</evidence>
<evidence type="ECO:0000259" key="2">
    <source>
        <dbReference type="PROSITE" id="PS50110"/>
    </source>
</evidence>
<gene>
    <name evidence="3" type="ORF">J2I46_07185</name>
</gene>
<evidence type="ECO:0000256" key="1">
    <source>
        <dbReference type="PROSITE-ProRule" id="PRU00169"/>
    </source>
</evidence>
<dbReference type="Gene3D" id="3.40.50.2300">
    <property type="match status" value="1"/>
</dbReference>
<dbReference type="InterPro" id="IPR001789">
    <property type="entry name" value="Sig_transdc_resp-reg_receiver"/>
</dbReference>
<comment type="caution">
    <text evidence="3">The sequence shown here is derived from an EMBL/GenBank/DDBJ whole genome shotgun (WGS) entry which is preliminary data.</text>
</comment>
<feature type="modified residue" description="4-aspartylphosphate" evidence="1">
    <location>
        <position position="58"/>
    </location>
</feature>
<dbReference type="RefSeq" id="WP_207328332.1">
    <property type="nucleotide sequence ID" value="NZ_JAFMYW010000002.1"/>
</dbReference>
<dbReference type="SUPFAM" id="SSF52172">
    <property type="entry name" value="CheY-like"/>
    <property type="match status" value="1"/>
</dbReference>
<sequence length="145" mass="16291">MNQHTIFVAEDDEDDQFLLQTAFASTGVACDLVFFTNGEELISQLAIAEERPIMVLLDLNMPIMDGFQTLTHLRNQEAYKTMPVLVLTTSSQREDVTRAYSLGANSFITKPHQYADLTRTVHQLQQFWLLTASIPQAGKSRRAAA</sequence>
<organism evidence="3 4">
    <name type="scientific">Fibrella forsythiae</name>
    <dbReference type="NCBI Taxonomy" id="2817061"/>
    <lineage>
        <taxon>Bacteria</taxon>
        <taxon>Pseudomonadati</taxon>
        <taxon>Bacteroidota</taxon>
        <taxon>Cytophagia</taxon>
        <taxon>Cytophagales</taxon>
        <taxon>Spirosomataceae</taxon>
        <taxon>Fibrella</taxon>
    </lineage>
</organism>
<protein>
    <submittedName>
        <fullName evidence="3">Response regulator</fullName>
    </submittedName>
</protein>
<proteinExistence type="predicted"/>
<dbReference type="InterPro" id="IPR011006">
    <property type="entry name" value="CheY-like_superfamily"/>
</dbReference>
<dbReference type="Pfam" id="PF00072">
    <property type="entry name" value="Response_reg"/>
    <property type="match status" value="1"/>
</dbReference>